<evidence type="ECO:0000259" key="2">
    <source>
        <dbReference type="Pfam" id="PF14111"/>
    </source>
</evidence>
<reference evidence="3" key="1">
    <citation type="submission" date="2023-07" db="EMBL/GenBank/DDBJ databases">
        <title>A chromosome-level genome assembly of Lolium multiflorum.</title>
        <authorList>
            <person name="Chen Y."/>
            <person name="Copetti D."/>
            <person name="Kolliker R."/>
            <person name="Studer B."/>
        </authorList>
    </citation>
    <scope>NUCLEOTIDE SEQUENCE</scope>
    <source>
        <strain evidence="3">02402/16</strain>
        <tissue evidence="3">Leaf</tissue>
    </source>
</reference>
<keyword evidence="4" id="KW-1185">Reference proteome</keyword>
<dbReference type="PANTHER" id="PTHR31286:SF167">
    <property type="entry name" value="OS09G0268800 PROTEIN"/>
    <property type="match status" value="1"/>
</dbReference>
<organism evidence="3 4">
    <name type="scientific">Lolium multiflorum</name>
    <name type="common">Italian ryegrass</name>
    <name type="synonym">Lolium perenne subsp. multiflorum</name>
    <dbReference type="NCBI Taxonomy" id="4521"/>
    <lineage>
        <taxon>Eukaryota</taxon>
        <taxon>Viridiplantae</taxon>
        <taxon>Streptophyta</taxon>
        <taxon>Embryophyta</taxon>
        <taxon>Tracheophyta</taxon>
        <taxon>Spermatophyta</taxon>
        <taxon>Magnoliopsida</taxon>
        <taxon>Liliopsida</taxon>
        <taxon>Poales</taxon>
        <taxon>Poaceae</taxon>
        <taxon>BOP clade</taxon>
        <taxon>Pooideae</taxon>
        <taxon>Poodae</taxon>
        <taxon>Poeae</taxon>
        <taxon>Poeae Chloroplast Group 2 (Poeae type)</taxon>
        <taxon>Loliodinae</taxon>
        <taxon>Loliinae</taxon>
        <taxon>Lolium</taxon>
    </lineage>
</organism>
<comment type="caution">
    <text evidence="3">The sequence shown here is derived from an EMBL/GenBank/DDBJ whole genome shotgun (WGS) entry which is preliminary data.</text>
</comment>
<protein>
    <recommendedName>
        <fullName evidence="2">DUF4283 domain-containing protein</fullName>
    </recommendedName>
</protein>
<dbReference type="InterPro" id="IPR025558">
    <property type="entry name" value="DUF4283"/>
</dbReference>
<gene>
    <name evidence="3" type="ORF">QYE76_018372</name>
</gene>
<feature type="compositionally biased region" description="Low complexity" evidence="1">
    <location>
        <begin position="353"/>
        <end position="365"/>
    </location>
</feature>
<dbReference type="Pfam" id="PF14111">
    <property type="entry name" value="DUF4283"/>
    <property type="match status" value="1"/>
</dbReference>
<dbReference type="InterPro" id="IPR040256">
    <property type="entry name" value="At4g02000-like"/>
</dbReference>
<feature type="compositionally biased region" description="Basic and acidic residues" evidence="1">
    <location>
        <begin position="328"/>
        <end position="347"/>
    </location>
</feature>
<evidence type="ECO:0000256" key="1">
    <source>
        <dbReference type="SAM" id="MobiDB-lite"/>
    </source>
</evidence>
<dbReference type="Proteomes" id="UP001231189">
    <property type="component" value="Unassembled WGS sequence"/>
</dbReference>
<proteinExistence type="predicted"/>
<name>A0AAD8VFK2_LOLMU</name>
<evidence type="ECO:0000313" key="3">
    <source>
        <dbReference type="EMBL" id="KAK1603228.1"/>
    </source>
</evidence>
<sequence>MVSSSQEKVAAAAAAVEDGELPPVFQDPFQPRASDEVSSSSGARIDKGIDCLFDMLEIADEEFDDFVIEEDDADISANTRWLAVARVVCPKKFSHSAFIQQMTNAWNLVRDVTIRPVGENLFVVQCFCLGDWEKVTMRGPWLFREWAVVFASYDGFSDPQSVQIDFMPVWLQVHKLPAAYREQDVVKKLELKFGEWIYAFPPSQGRGAGSMRGGLRVGHGYPSGDAGRGDTYGNFAEQGRGYTVVPHGRGQASTGIGRGRGEFVDWRAHPERKGDFLDKDLADPVTSQVETIDINMTEAEKNAKKRLAVEKETPNGNLILDITNPMHVDGDPAHEVEGTEKSEESDNKRRKGTYGTSLSGTSTGSAASLEDDRQTQ</sequence>
<dbReference type="EMBL" id="JAUUTY010000099">
    <property type="protein sequence ID" value="KAK1603228.1"/>
    <property type="molecule type" value="Genomic_DNA"/>
</dbReference>
<feature type="domain" description="DUF4283" evidence="2">
    <location>
        <begin position="80"/>
        <end position="159"/>
    </location>
</feature>
<feature type="region of interest" description="Disordered" evidence="1">
    <location>
        <begin position="317"/>
        <end position="376"/>
    </location>
</feature>
<evidence type="ECO:0000313" key="4">
    <source>
        <dbReference type="Proteomes" id="UP001231189"/>
    </source>
</evidence>
<dbReference type="AlphaFoldDB" id="A0AAD8VFK2"/>
<feature type="region of interest" description="Disordered" evidence="1">
    <location>
        <begin position="21"/>
        <end position="42"/>
    </location>
</feature>
<dbReference type="PANTHER" id="PTHR31286">
    <property type="entry name" value="GLYCINE-RICH CELL WALL STRUCTURAL PROTEIN 1.8-LIKE"/>
    <property type="match status" value="1"/>
</dbReference>
<accession>A0AAD8VFK2</accession>